<comment type="caution">
    <text evidence="2">The sequence shown here is derived from an EMBL/GenBank/DDBJ whole genome shotgun (WGS) entry which is preliminary data.</text>
</comment>
<evidence type="ECO:0000256" key="1">
    <source>
        <dbReference type="SAM" id="MobiDB-lite"/>
    </source>
</evidence>
<evidence type="ECO:0000313" key="2">
    <source>
        <dbReference type="EMBL" id="CAI0445179.1"/>
    </source>
</evidence>
<accession>A0AAV0MEK7</accession>
<feature type="region of interest" description="Disordered" evidence="1">
    <location>
        <begin position="68"/>
        <end position="100"/>
    </location>
</feature>
<dbReference type="Proteomes" id="UP001154282">
    <property type="component" value="Unassembled WGS sequence"/>
</dbReference>
<dbReference type="AlphaFoldDB" id="A0AAV0MEK7"/>
<organism evidence="2 3">
    <name type="scientific">Linum tenue</name>
    <dbReference type="NCBI Taxonomy" id="586396"/>
    <lineage>
        <taxon>Eukaryota</taxon>
        <taxon>Viridiplantae</taxon>
        <taxon>Streptophyta</taxon>
        <taxon>Embryophyta</taxon>
        <taxon>Tracheophyta</taxon>
        <taxon>Spermatophyta</taxon>
        <taxon>Magnoliopsida</taxon>
        <taxon>eudicotyledons</taxon>
        <taxon>Gunneridae</taxon>
        <taxon>Pentapetalae</taxon>
        <taxon>rosids</taxon>
        <taxon>fabids</taxon>
        <taxon>Malpighiales</taxon>
        <taxon>Linaceae</taxon>
        <taxon>Linum</taxon>
    </lineage>
</organism>
<sequence>MNTCSCFFLPANKMRKEIVDFRGALAGDSGDNPSSGQRAVESFGFGLLQGKWTLRFGFNPRASTDCSVPVEEQDVKQRVPSIVDRNEESSGTGDPDDDAIEIRSSLSTGYFSRRDSSRQISDSIEVL</sequence>
<name>A0AAV0MEK7_9ROSI</name>
<gene>
    <name evidence="2" type="ORF">LITE_LOCUS28462</name>
</gene>
<protein>
    <submittedName>
        <fullName evidence="2">Uncharacterized protein</fullName>
    </submittedName>
</protein>
<keyword evidence="3" id="KW-1185">Reference proteome</keyword>
<reference evidence="2" key="1">
    <citation type="submission" date="2022-08" db="EMBL/GenBank/DDBJ databases">
        <authorList>
            <person name="Gutierrez-Valencia J."/>
        </authorList>
    </citation>
    <scope>NUCLEOTIDE SEQUENCE</scope>
</reference>
<evidence type="ECO:0000313" key="3">
    <source>
        <dbReference type="Proteomes" id="UP001154282"/>
    </source>
</evidence>
<dbReference type="EMBL" id="CAMGYJ010000007">
    <property type="protein sequence ID" value="CAI0445179.1"/>
    <property type="molecule type" value="Genomic_DNA"/>
</dbReference>
<proteinExistence type="predicted"/>